<name>A0A0A8ZW80_ARUDO</name>
<dbReference type="EMBL" id="GBRH01256875">
    <property type="protein sequence ID" value="JAD41020.1"/>
    <property type="molecule type" value="Transcribed_RNA"/>
</dbReference>
<sequence>MVELACISLHVSDIELMCRIPCCYRIQIISA</sequence>
<proteinExistence type="predicted"/>
<reference evidence="1" key="2">
    <citation type="journal article" date="2015" name="Data Brief">
        <title>Shoot transcriptome of the giant reed, Arundo donax.</title>
        <authorList>
            <person name="Barrero R.A."/>
            <person name="Guerrero F.D."/>
            <person name="Moolhuijzen P."/>
            <person name="Goolsby J.A."/>
            <person name="Tidwell J."/>
            <person name="Bellgard S.E."/>
            <person name="Bellgard M.I."/>
        </authorList>
    </citation>
    <scope>NUCLEOTIDE SEQUENCE</scope>
    <source>
        <tissue evidence="1">Shoot tissue taken approximately 20 cm above the soil surface</tissue>
    </source>
</reference>
<protein>
    <submittedName>
        <fullName evidence="1">Uncharacterized protein</fullName>
    </submittedName>
</protein>
<evidence type="ECO:0000313" key="1">
    <source>
        <dbReference type="EMBL" id="JAD41020.1"/>
    </source>
</evidence>
<accession>A0A0A8ZW80</accession>
<dbReference type="AlphaFoldDB" id="A0A0A8ZW80"/>
<reference evidence="1" key="1">
    <citation type="submission" date="2014-09" db="EMBL/GenBank/DDBJ databases">
        <authorList>
            <person name="Magalhaes I.L.F."/>
            <person name="Oliveira U."/>
            <person name="Santos F.R."/>
            <person name="Vidigal T.H.D.A."/>
            <person name="Brescovit A.D."/>
            <person name="Santos A.J."/>
        </authorList>
    </citation>
    <scope>NUCLEOTIDE SEQUENCE</scope>
    <source>
        <tissue evidence="1">Shoot tissue taken approximately 20 cm above the soil surface</tissue>
    </source>
</reference>
<organism evidence="1">
    <name type="scientific">Arundo donax</name>
    <name type="common">Giant reed</name>
    <name type="synonym">Donax arundinaceus</name>
    <dbReference type="NCBI Taxonomy" id="35708"/>
    <lineage>
        <taxon>Eukaryota</taxon>
        <taxon>Viridiplantae</taxon>
        <taxon>Streptophyta</taxon>
        <taxon>Embryophyta</taxon>
        <taxon>Tracheophyta</taxon>
        <taxon>Spermatophyta</taxon>
        <taxon>Magnoliopsida</taxon>
        <taxon>Liliopsida</taxon>
        <taxon>Poales</taxon>
        <taxon>Poaceae</taxon>
        <taxon>PACMAD clade</taxon>
        <taxon>Arundinoideae</taxon>
        <taxon>Arundineae</taxon>
        <taxon>Arundo</taxon>
    </lineage>
</organism>